<dbReference type="InterPro" id="IPR048912">
    <property type="entry name" value="BetaGal1-like_ABD1"/>
</dbReference>
<evidence type="ECO:0000256" key="3">
    <source>
        <dbReference type="ARBA" id="ARBA00023295"/>
    </source>
</evidence>
<keyword evidence="6" id="KW-0732">Signal</keyword>
<feature type="active site" description="Nucleophile" evidence="4">
    <location>
        <position position="259"/>
    </location>
</feature>
<keyword evidence="3" id="KW-0326">Glycosidase</keyword>
<dbReference type="Pfam" id="PF01301">
    <property type="entry name" value="Glyco_hydro_35"/>
    <property type="match status" value="1"/>
</dbReference>
<evidence type="ECO:0000256" key="6">
    <source>
        <dbReference type="SAM" id="SignalP"/>
    </source>
</evidence>
<dbReference type="AlphaFoldDB" id="A0A399SU86"/>
<dbReference type="Proteomes" id="UP000265926">
    <property type="component" value="Unassembled WGS sequence"/>
</dbReference>
<dbReference type="SUPFAM" id="SSF51445">
    <property type="entry name" value="(Trans)glycosidases"/>
    <property type="match status" value="1"/>
</dbReference>
<evidence type="ECO:0000256" key="1">
    <source>
        <dbReference type="ARBA" id="ARBA00009809"/>
    </source>
</evidence>
<dbReference type="OrthoDB" id="703126at2"/>
<evidence type="ECO:0000313" key="11">
    <source>
        <dbReference type="Proteomes" id="UP000265926"/>
    </source>
</evidence>
<evidence type="ECO:0000256" key="2">
    <source>
        <dbReference type="ARBA" id="ARBA00022801"/>
    </source>
</evidence>
<keyword evidence="2" id="KW-0378">Hydrolase</keyword>
<dbReference type="PIRSF" id="PIRSF006336">
    <property type="entry name" value="B-gal"/>
    <property type="match status" value="1"/>
</dbReference>
<dbReference type="InterPro" id="IPR031330">
    <property type="entry name" value="Gly_Hdrlase_35_cat"/>
</dbReference>
<dbReference type="InterPro" id="IPR017853">
    <property type="entry name" value="GH"/>
</dbReference>
<feature type="domain" description="Beta-galactosidase 1-like first all-beta" evidence="8">
    <location>
        <begin position="399"/>
        <end position="509"/>
    </location>
</feature>
<proteinExistence type="inferred from homology"/>
<feature type="signal peptide" evidence="6">
    <location>
        <begin position="1"/>
        <end position="21"/>
    </location>
</feature>
<evidence type="ECO:0000259" key="9">
    <source>
        <dbReference type="Pfam" id="PF21467"/>
    </source>
</evidence>
<sequence length="631" mass="72798">MSMRSLCSLVLLLLWALQGFSQSESFEIRGDQFYKNGKPYRVFSGSIHYSRIPHQKWKERLHQARAMGLNTICTYVFWNFHEQKDGSFDFTGDRNLRKFIELAGEEGLNVIVRPGPYVCAEWDLGGFPARLLADKNMRLRCLDSPVYVEETEKYIRAVAAEITDLQISSEKPGPIIMFQVENEYGSYGNDHEYISYLEKLFKDVGFDVPFFTSDGPDAKNLHAGTSPTMLPIINFAEDPEKQFNKLAEYRANIPHMSGEWWVGWLTHWGEGNWKNQNEERQKKELKYMLENDKSFNMFMFHGGTNFGFWAGANHFKTYAADITSYDYGAPLTEGGNVTSEFLWMREMLSKYQNKGENRLPKIGAEPKAINIDSIALTKSALLFDQLPVQNMIKSKQTKTMEEIGQDFGFILYKTTLDSWLDGTMTLNEVHDYAWIYLDGKLIGEVNRNKSNWDIQLPDNLERGAELLILVEAMGRNNFGSQLFDSKGITNRVDFNYVFTQMNWEIYPLPMDYEYVSSLEYKKDIVVNNEPSFYRGEFELSEVGDTYLDLRAWGKGVVWVNGHNLGRYWNIGPQYDLYVPDCWLKEGKNEIIIFETSKSDVPKYISGVKTRVSLSKGEIDKNKLDSHNGNVN</sequence>
<dbReference type="InterPro" id="IPR048913">
    <property type="entry name" value="BetaGal_gal-bd"/>
</dbReference>
<feature type="domain" description="Glycoside hydrolase 35 catalytic" evidence="7">
    <location>
        <begin position="32"/>
        <end position="350"/>
    </location>
</feature>
<evidence type="ECO:0000259" key="7">
    <source>
        <dbReference type="Pfam" id="PF01301"/>
    </source>
</evidence>
<organism evidence="10 11">
    <name type="scientific">Maribellus luteus</name>
    <dbReference type="NCBI Taxonomy" id="2305463"/>
    <lineage>
        <taxon>Bacteria</taxon>
        <taxon>Pseudomonadati</taxon>
        <taxon>Bacteroidota</taxon>
        <taxon>Bacteroidia</taxon>
        <taxon>Marinilabiliales</taxon>
        <taxon>Prolixibacteraceae</taxon>
        <taxon>Maribellus</taxon>
    </lineage>
</organism>
<comment type="similarity">
    <text evidence="1 5">Belongs to the glycosyl hydrolase 35 family.</text>
</comment>
<evidence type="ECO:0000256" key="5">
    <source>
        <dbReference type="RuleBase" id="RU003679"/>
    </source>
</evidence>
<dbReference type="PRINTS" id="PR00742">
    <property type="entry name" value="GLHYDRLASE35"/>
</dbReference>
<dbReference type="PANTHER" id="PTHR23421">
    <property type="entry name" value="BETA-GALACTOSIDASE RELATED"/>
    <property type="match status" value="1"/>
</dbReference>
<dbReference type="Gene3D" id="2.60.120.260">
    <property type="entry name" value="Galactose-binding domain-like"/>
    <property type="match status" value="2"/>
</dbReference>
<dbReference type="SUPFAM" id="SSF49785">
    <property type="entry name" value="Galactose-binding domain-like"/>
    <property type="match status" value="1"/>
</dbReference>
<dbReference type="InterPro" id="IPR008979">
    <property type="entry name" value="Galactose-bd-like_sf"/>
</dbReference>
<evidence type="ECO:0000313" key="10">
    <source>
        <dbReference type="EMBL" id="RIJ46459.1"/>
    </source>
</evidence>
<dbReference type="Gene3D" id="3.20.20.80">
    <property type="entry name" value="Glycosidases"/>
    <property type="match status" value="1"/>
</dbReference>
<protein>
    <submittedName>
        <fullName evidence="10">Beta-galactosidase</fullName>
    </submittedName>
</protein>
<dbReference type="InterPro" id="IPR001944">
    <property type="entry name" value="Glycoside_Hdrlase_35"/>
</dbReference>
<dbReference type="GO" id="GO:0004565">
    <property type="term" value="F:beta-galactosidase activity"/>
    <property type="evidence" value="ECO:0007669"/>
    <property type="project" value="InterPro"/>
</dbReference>
<feature type="chain" id="PRO_5017410369" evidence="6">
    <location>
        <begin position="22"/>
        <end position="631"/>
    </location>
</feature>
<feature type="domain" description="Beta-galactosidase galactose-binding" evidence="9">
    <location>
        <begin position="530"/>
        <end position="588"/>
    </location>
</feature>
<dbReference type="GO" id="GO:0005975">
    <property type="term" value="P:carbohydrate metabolic process"/>
    <property type="evidence" value="ECO:0007669"/>
    <property type="project" value="InterPro"/>
</dbReference>
<evidence type="ECO:0000259" key="8">
    <source>
        <dbReference type="Pfam" id="PF21317"/>
    </source>
</evidence>
<comment type="caution">
    <text evidence="10">The sequence shown here is derived from an EMBL/GenBank/DDBJ whole genome shotgun (WGS) entry which is preliminary data.</text>
</comment>
<keyword evidence="11" id="KW-1185">Reference proteome</keyword>
<dbReference type="Pfam" id="PF21467">
    <property type="entry name" value="BetaGal_gal-bd"/>
    <property type="match status" value="1"/>
</dbReference>
<reference evidence="10 11" key="1">
    <citation type="submission" date="2018-08" db="EMBL/GenBank/DDBJ databases">
        <title>Pallidiluteibacterium maritimus gen. nov., sp. nov., isolated from coastal sediment.</title>
        <authorList>
            <person name="Zhou L.Y."/>
        </authorList>
    </citation>
    <scope>NUCLEOTIDE SEQUENCE [LARGE SCALE GENOMIC DNA]</scope>
    <source>
        <strain evidence="10 11">XSD2</strain>
    </source>
</reference>
<gene>
    <name evidence="10" type="ORF">D1614_18785</name>
</gene>
<dbReference type="EMBL" id="QWGR01000014">
    <property type="protein sequence ID" value="RIJ46459.1"/>
    <property type="molecule type" value="Genomic_DNA"/>
</dbReference>
<dbReference type="InterPro" id="IPR026283">
    <property type="entry name" value="B-gal_1-like"/>
</dbReference>
<feature type="active site" description="Proton donor" evidence="4">
    <location>
        <position position="183"/>
    </location>
</feature>
<evidence type="ECO:0000256" key="4">
    <source>
        <dbReference type="PIRSR" id="PIRSR006336-1"/>
    </source>
</evidence>
<name>A0A399SU86_9BACT</name>
<accession>A0A399SU86</accession>
<dbReference type="Pfam" id="PF21317">
    <property type="entry name" value="BetaGal_ABD_1"/>
    <property type="match status" value="1"/>
</dbReference>